<reference evidence="6 7" key="1">
    <citation type="submission" date="2016-03" db="EMBL/GenBank/DDBJ databases">
        <title>Whole genome sequencing of Grifola frondosa 9006-11.</title>
        <authorList>
            <person name="Min B."/>
            <person name="Park H."/>
            <person name="Kim J.-G."/>
            <person name="Cho H."/>
            <person name="Oh Y.-L."/>
            <person name="Kong W.-S."/>
            <person name="Choi I.-G."/>
        </authorList>
    </citation>
    <scope>NUCLEOTIDE SEQUENCE [LARGE SCALE GENOMIC DNA]</scope>
    <source>
        <strain evidence="6 7">9006-11</strain>
    </source>
</reference>
<keyword evidence="7" id="KW-1185">Reference proteome</keyword>
<evidence type="ECO:0000256" key="1">
    <source>
        <dbReference type="ARBA" id="ARBA00022443"/>
    </source>
</evidence>
<protein>
    <submittedName>
        <fullName evidence="6">Polarized growth protein rax2</fullName>
    </submittedName>
</protein>
<dbReference type="Pfam" id="PF20842">
    <property type="entry name" value="Rax2_2"/>
    <property type="match status" value="1"/>
</dbReference>
<dbReference type="OMA" id="ININSWY"/>
<accession>A0A1C7LVK1</accession>
<evidence type="ECO:0000256" key="3">
    <source>
        <dbReference type="SAM" id="MobiDB-lite"/>
    </source>
</evidence>
<evidence type="ECO:0000313" key="6">
    <source>
        <dbReference type="EMBL" id="OBZ68009.1"/>
    </source>
</evidence>
<proteinExistence type="predicted"/>
<sequence>MMLVLHNTLLIRHRRDDEDPFVNGPLVDFDRMGKVGLAGAFAGLDLVDNSTTVSFDPSTASLLTRSSDGSLSKLASTNSGGSIAAGCALNGAFYVAGNFTSIDGTSANNIASYTASGVFASLGSNGPNGAIQTLFCDTTQNKVWAGGRFASPGSSVAVWDPNASSWSAAPFGGLSGAAAEVLSITTNSSQSSLFFSGSFTTTFGNGSSIVNTTNNPNVPFSSGATPFSSSLVPVPLQGAQVVALPSTSDSQFSDINNTLCPSGADGPGNTWFAADGNQAVITVRKFSFLSASGVRIGNTFLDGRGTTGFSVTTIPDNTVQTLSYFDPQSSQNKTCTDPCPLLTDPTIPYQDFLFDSDLDITGIQLTLSEWNGAGPGLHLLQLLSSGAFASAVDSDNTESCFAPNPSNATHTGMWTEKNVNTNISGTTQAVLVSQVAVGTPAAEGPSFTWMPYVSASGQYNVSLLIPGCTDFQDCALRTSVKVTVFPGAGLQPWVTSVSQQNTADAVNLIYSGPIVPSSPQFVTTITMTLDDQPVGSGQNGEYELVADRVQMVLTSANVTASNGTSAGTNSTADASRGFGFFEWPLNSQSTASATSVLPNQTETSLDRIGFELFDAVGGTSALTTTPLPSISTVAHHVSGAVFLGGQFALTSGSAAGASNIVVFKNGALATLPTVLGGSFTDTASPSTSGLRGVAMYDVQQNQWSSLQAGVDGAVFSLDTSNDQLLVAGNFTKLLTSSSGDAGENAAGFAAWNISSSSWVNSGGFLVGSMTFVGNGTSSSGESQFVAGNVAASLKFGASGFVMLQNGADGEPQVTPLGVQFDSTVDNGASTTNRRRSHTRRSAAGWIPRINVLHMFKRQTATTLAPLPTTPPAPAPAVLAGAFWTNSSSSKELVVIGGNFSFSASGSVSQNVAIYDDDTRTVQALRGNQVNGTVRSLLVQGDQLYVGGEFTVEGINVDGLAIYDLAQQQWDVSGLQALQASSGSSVVVRSITVSPSQSNIVIVAGSFAQAGSTPCRSVCSLDTSSKQWSALGNGIQGEVAAVNNQDTLIVSGSIALADSTPADVAAYSISNGTWSAVGNGQDLPGPVTAVEVNNGNASSIFAAGRSSDGSSSFLYFWNGQTWSSVGSTLQGATDVSQLTMVPLQNTHAANGVIEPDRVLMVSGSLSDSSFGNASSALFDGQTLTPYIVSTSSSGSPGTISSLFHSFSSFSFTQHHFLATGVVILISIAIAAGIVFLLALIGILWTLFARRDDKLQNYDAVEQDGDDDSIRRPSSLLAHINAATRTTILGVPGPFGANQEKEAETAPAAAHDDPFEPDASNYVRAETPSDAIAGTMDGEDMSRSAHARYSFDGAGEGELALSAGQEVEVLDDRDAAYVFIFVSLAYVHSRSVRDRWWYARDVRTGREGVVPAAYVY</sequence>
<evidence type="ECO:0000313" key="7">
    <source>
        <dbReference type="Proteomes" id="UP000092993"/>
    </source>
</evidence>
<dbReference type="STRING" id="5627.A0A1C7LVK1"/>
<dbReference type="EMBL" id="LUGG01000022">
    <property type="protein sequence ID" value="OBZ68009.1"/>
    <property type="molecule type" value="Genomic_DNA"/>
</dbReference>
<feature type="domain" description="SH3" evidence="5">
    <location>
        <begin position="1338"/>
        <end position="1414"/>
    </location>
</feature>
<feature type="region of interest" description="Disordered" evidence="3">
    <location>
        <begin position="821"/>
        <end position="840"/>
    </location>
</feature>
<evidence type="ECO:0000256" key="2">
    <source>
        <dbReference type="PROSITE-ProRule" id="PRU00192"/>
    </source>
</evidence>
<keyword evidence="4" id="KW-0472">Membrane</keyword>
<gene>
    <name evidence="6" type="primary">rax2</name>
    <name evidence="6" type="ORF">A0H81_11902</name>
</gene>
<dbReference type="SUPFAM" id="SSF117281">
    <property type="entry name" value="Kelch motif"/>
    <property type="match status" value="1"/>
</dbReference>
<dbReference type="Pfam" id="PF20843">
    <property type="entry name" value="Rax2_3"/>
    <property type="match status" value="1"/>
</dbReference>
<evidence type="ECO:0000259" key="5">
    <source>
        <dbReference type="PROSITE" id="PS50002"/>
    </source>
</evidence>
<organism evidence="6 7">
    <name type="scientific">Grifola frondosa</name>
    <name type="common">Maitake</name>
    <name type="synonym">Polyporus frondosus</name>
    <dbReference type="NCBI Taxonomy" id="5627"/>
    <lineage>
        <taxon>Eukaryota</taxon>
        <taxon>Fungi</taxon>
        <taxon>Dikarya</taxon>
        <taxon>Basidiomycota</taxon>
        <taxon>Agaricomycotina</taxon>
        <taxon>Agaricomycetes</taxon>
        <taxon>Polyporales</taxon>
        <taxon>Grifolaceae</taxon>
        <taxon>Grifola</taxon>
    </lineage>
</organism>
<dbReference type="Proteomes" id="UP000092993">
    <property type="component" value="Unassembled WGS sequence"/>
</dbReference>
<evidence type="ECO:0000256" key="4">
    <source>
        <dbReference type="SAM" id="Phobius"/>
    </source>
</evidence>
<feature type="region of interest" description="Disordered" evidence="3">
    <location>
        <begin position="1289"/>
        <end position="1319"/>
    </location>
</feature>
<name>A0A1C7LVK1_GRIFR</name>
<dbReference type="PANTHER" id="PTHR31778:SF2">
    <property type="entry name" value="BUD SITE SELECTION PROTEIN RAX2"/>
    <property type="match status" value="1"/>
</dbReference>
<dbReference type="SMART" id="SM00326">
    <property type="entry name" value="SH3"/>
    <property type="match status" value="1"/>
</dbReference>
<dbReference type="GO" id="GO:1902929">
    <property type="term" value="C:plasma membrane of growing cell tip"/>
    <property type="evidence" value="ECO:0007669"/>
    <property type="project" value="TreeGrafter"/>
</dbReference>
<dbReference type="InterPro" id="IPR001452">
    <property type="entry name" value="SH3_domain"/>
</dbReference>
<dbReference type="InterPro" id="IPR048266">
    <property type="entry name" value="Rax2-like_second"/>
</dbReference>
<dbReference type="Gene3D" id="2.30.30.40">
    <property type="entry name" value="SH3 Domains"/>
    <property type="match status" value="1"/>
</dbReference>
<comment type="caution">
    <text evidence="6">The sequence shown here is derived from an EMBL/GenBank/DDBJ whole genome shotgun (WGS) entry which is preliminary data.</text>
</comment>
<dbReference type="PANTHER" id="PTHR31778">
    <property type="entry name" value="BUD SITE SELECTION PROTEIN RAX2"/>
    <property type="match status" value="1"/>
</dbReference>
<keyword evidence="4" id="KW-0812">Transmembrane</keyword>
<dbReference type="InterPro" id="IPR015915">
    <property type="entry name" value="Kelch-typ_b-propeller"/>
</dbReference>
<dbReference type="Gene3D" id="2.120.10.80">
    <property type="entry name" value="Kelch-type beta propeller"/>
    <property type="match status" value="2"/>
</dbReference>
<dbReference type="SUPFAM" id="SSF50044">
    <property type="entry name" value="SH3-domain"/>
    <property type="match status" value="1"/>
</dbReference>
<dbReference type="OrthoDB" id="2503993at2759"/>
<keyword evidence="4" id="KW-1133">Transmembrane helix</keyword>
<feature type="compositionally biased region" description="Basic and acidic residues" evidence="3">
    <location>
        <begin position="1297"/>
        <end position="1312"/>
    </location>
</feature>
<dbReference type="InterPro" id="IPR048265">
    <property type="entry name" value="Rax2-like_third"/>
</dbReference>
<dbReference type="InterPro" id="IPR036028">
    <property type="entry name" value="SH3-like_dom_sf"/>
</dbReference>
<dbReference type="PROSITE" id="PS50002">
    <property type="entry name" value="SH3"/>
    <property type="match status" value="1"/>
</dbReference>
<feature type="transmembrane region" description="Helical" evidence="4">
    <location>
        <begin position="1215"/>
        <end position="1246"/>
    </location>
</feature>
<dbReference type="Pfam" id="PF12768">
    <property type="entry name" value="Rax2"/>
    <property type="match status" value="1"/>
</dbReference>
<keyword evidence="1 2" id="KW-0728">SH3 domain</keyword>
<dbReference type="InterPro" id="IPR024982">
    <property type="entry name" value="Rax2-like_C"/>
</dbReference>